<dbReference type="PANTHER" id="PTHR47691">
    <property type="entry name" value="REGULATOR-RELATED"/>
    <property type="match status" value="1"/>
</dbReference>
<evidence type="ECO:0000313" key="1">
    <source>
        <dbReference type="EMBL" id="KAF7358750.1"/>
    </source>
</evidence>
<organism evidence="1 2">
    <name type="scientific">Mycena sanguinolenta</name>
    <dbReference type="NCBI Taxonomy" id="230812"/>
    <lineage>
        <taxon>Eukaryota</taxon>
        <taxon>Fungi</taxon>
        <taxon>Dikarya</taxon>
        <taxon>Basidiomycota</taxon>
        <taxon>Agaricomycotina</taxon>
        <taxon>Agaricomycetes</taxon>
        <taxon>Agaricomycetidae</taxon>
        <taxon>Agaricales</taxon>
        <taxon>Marasmiineae</taxon>
        <taxon>Mycenaceae</taxon>
        <taxon>Mycena</taxon>
    </lineage>
</organism>
<sequence>MRLGIIITMRGSERPAQVRWTRPFLPPLRPLTNDAAEQIFMEITDDTTDVVQLLTLTDNMPLAVDLIAHLAAFEGSSSVLARWKTEKTTLLSRGYDRKSSLDASIEISLSSPRMSSFPGAHELLALLSILPDGLSDADLQTLVPIPGSLECRTALLRTSLAYNDPQKRLKSLSPIREYMQHSHPPSLALMAPLQKHFYMVLNLYQTYSGLQQAQGQLSLITPNWGNILSILTRSLQGNNPNVADTINCAIVFNDFSRHCGRGTLELMDMIPAHFPTPCDHRLEAFYISEVFRGMLGRPIANPDELVERAKLHFSISKDTGREASFYRVIGYYYFYHKSDVPKSMEFLERALELSRLSEDMRQQSSVLNCLAQIRWNMGDSTAAQTHAQEAGRLARLAGNLYVEAQALQVEATCYSVRGDYRYGITLLQDARNLVHRYGISGGSLDHTIMRCLAQIQLYKSEYAEARSIHAELVRTCSPEQDPYDYGTSLLNIAEIDLKTGAASQDVYEAIERARQIYDDFQHSIGLLCCDLISADLDLRNGDLVAARTGFLQCLSVSRGKIVEIVSYTLERLADSRLWSTGSWDSSWPVLYLVQSHTSHDNLALQKALYFLGDRFMIDGDWNTAESLFTLALEGLTHMDVHCSRAQCILRLGELAETKGDLTAATDFWKSARPLFQRSLQTEEVSRIDARLAAADHTMNLGITDSDV</sequence>
<dbReference type="OrthoDB" id="2903710at2759"/>
<name>A0A8H7D265_9AGAR</name>
<dbReference type="PANTHER" id="PTHR47691:SF3">
    <property type="entry name" value="HTH-TYPE TRANSCRIPTIONAL REGULATOR RV0890C-RELATED"/>
    <property type="match status" value="1"/>
</dbReference>
<evidence type="ECO:0000313" key="2">
    <source>
        <dbReference type="Proteomes" id="UP000623467"/>
    </source>
</evidence>
<dbReference type="AlphaFoldDB" id="A0A8H7D265"/>
<proteinExistence type="predicted"/>
<dbReference type="InterPro" id="IPR011990">
    <property type="entry name" value="TPR-like_helical_dom_sf"/>
</dbReference>
<dbReference type="Gene3D" id="1.25.40.10">
    <property type="entry name" value="Tetratricopeptide repeat domain"/>
    <property type="match status" value="2"/>
</dbReference>
<accession>A0A8H7D265</accession>
<dbReference type="EMBL" id="JACAZH010000009">
    <property type="protein sequence ID" value="KAF7358750.1"/>
    <property type="molecule type" value="Genomic_DNA"/>
</dbReference>
<keyword evidence="2" id="KW-1185">Reference proteome</keyword>
<reference evidence="1" key="1">
    <citation type="submission" date="2020-05" db="EMBL/GenBank/DDBJ databases">
        <title>Mycena genomes resolve the evolution of fungal bioluminescence.</title>
        <authorList>
            <person name="Tsai I.J."/>
        </authorList>
    </citation>
    <scope>NUCLEOTIDE SEQUENCE</scope>
    <source>
        <strain evidence="1">160909Yilan</strain>
    </source>
</reference>
<protein>
    <submittedName>
        <fullName evidence="1">ATPase-AAA-core domain-containing protein</fullName>
    </submittedName>
</protein>
<dbReference type="Proteomes" id="UP000623467">
    <property type="component" value="Unassembled WGS sequence"/>
</dbReference>
<comment type="caution">
    <text evidence="1">The sequence shown here is derived from an EMBL/GenBank/DDBJ whole genome shotgun (WGS) entry which is preliminary data.</text>
</comment>
<dbReference type="SUPFAM" id="SSF48452">
    <property type="entry name" value="TPR-like"/>
    <property type="match status" value="1"/>
</dbReference>
<gene>
    <name evidence="1" type="ORF">MSAN_01214000</name>
</gene>